<dbReference type="EMBL" id="JADBGQ010000009">
    <property type="protein sequence ID" value="KAG5377967.1"/>
    <property type="molecule type" value="Genomic_DNA"/>
</dbReference>
<feature type="non-terminal residue" evidence="1">
    <location>
        <position position="1"/>
    </location>
</feature>
<comment type="caution">
    <text evidence="1">The sequence shown here is derived from an EMBL/GenBank/DDBJ whole genome shotgun (WGS) entry which is preliminary data.</text>
</comment>
<accession>A0ABQ7KVH0</accession>
<evidence type="ECO:0000313" key="2">
    <source>
        <dbReference type="Proteomes" id="UP000823674"/>
    </source>
</evidence>
<evidence type="ECO:0000313" key="1">
    <source>
        <dbReference type="EMBL" id="KAG5377967.1"/>
    </source>
</evidence>
<sequence>TLIHFFKGLESHRVKLNRKDGEKRWILILPFTNHPSHPIYTFMLQKIFLRFSFSIYHEDK</sequence>
<protein>
    <submittedName>
        <fullName evidence="1">Uncharacterized protein</fullName>
    </submittedName>
</protein>
<reference evidence="1 2" key="1">
    <citation type="submission" date="2021-03" db="EMBL/GenBank/DDBJ databases">
        <authorList>
            <person name="King G.J."/>
            <person name="Bancroft I."/>
            <person name="Baten A."/>
            <person name="Bloomfield J."/>
            <person name="Borpatragohain P."/>
            <person name="He Z."/>
            <person name="Irish N."/>
            <person name="Irwin J."/>
            <person name="Liu K."/>
            <person name="Mauleon R.P."/>
            <person name="Moore J."/>
            <person name="Morris R."/>
            <person name="Ostergaard L."/>
            <person name="Wang B."/>
            <person name="Wells R."/>
        </authorList>
    </citation>
    <scope>NUCLEOTIDE SEQUENCE [LARGE SCALE GENOMIC DNA]</scope>
    <source>
        <strain evidence="1">R-o-18</strain>
        <tissue evidence="1">Leaf</tissue>
    </source>
</reference>
<name>A0ABQ7KVH0_BRACM</name>
<proteinExistence type="predicted"/>
<keyword evidence="2" id="KW-1185">Reference proteome</keyword>
<gene>
    <name evidence="1" type="primary">A07g501500.1_BraROA</name>
    <name evidence="1" type="ORF">IGI04_025809</name>
</gene>
<dbReference type="Proteomes" id="UP000823674">
    <property type="component" value="Chromosome A07"/>
</dbReference>
<organism evidence="1 2">
    <name type="scientific">Brassica rapa subsp. trilocularis</name>
    <dbReference type="NCBI Taxonomy" id="1813537"/>
    <lineage>
        <taxon>Eukaryota</taxon>
        <taxon>Viridiplantae</taxon>
        <taxon>Streptophyta</taxon>
        <taxon>Embryophyta</taxon>
        <taxon>Tracheophyta</taxon>
        <taxon>Spermatophyta</taxon>
        <taxon>Magnoliopsida</taxon>
        <taxon>eudicotyledons</taxon>
        <taxon>Gunneridae</taxon>
        <taxon>Pentapetalae</taxon>
        <taxon>rosids</taxon>
        <taxon>malvids</taxon>
        <taxon>Brassicales</taxon>
        <taxon>Brassicaceae</taxon>
        <taxon>Brassiceae</taxon>
        <taxon>Brassica</taxon>
    </lineage>
</organism>